<proteinExistence type="predicted"/>
<dbReference type="GO" id="GO:0043709">
    <property type="term" value="P:cell adhesion involved in single-species biofilm formation"/>
    <property type="evidence" value="ECO:0007669"/>
    <property type="project" value="TreeGrafter"/>
</dbReference>
<dbReference type="CDD" id="cd01949">
    <property type="entry name" value="GGDEF"/>
    <property type="match status" value="1"/>
</dbReference>
<dbReference type="GO" id="GO:0005886">
    <property type="term" value="C:plasma membrane"/>
    <property type="evidence" value="ECO:0007669"/>
    <property type="project" value="TreeGrafter"/>
</dbReference>
<evidence type="ECO:0000313" key="3">
    <source>
        <dbReference type="EMBL" id="KPQ35320.1"/>
    </source>
</evidence>
<evidence type="ECO:0000259" key="2">
    <source>
        <dbReference type="PROSITE" id="PS50887"/>
    </source>
</evidence>
<sequence length="592" mass="65867">MVDQPHKSPAGEWTYFIKRWRRQLIDQKYVAPLLGIIATGGMVMLRGLGAFQVWELHAFDWMMNHRLAELPDERVVIIGITETDIMRYGQADVSDTMMADLIEAVKLQRPTVIGMDFFRNVPRDEGYERLQKIFDETPNLIGIAKVVDDPALEAVAGNSVLEKKNQVAASDLIVDIDGRIRRGFLFPSAAGDRILESLSFRVALEYLRSHDIEPNPEAETLELGQAKLPPFENNAGGYHRADAGGYQLIMNWRANLSFETFSAQDVLTNSLPSGALRDKIVMIGSMQSGNADVFFTPYSNRPGVIGLLPSHGIEIHASLTSQIISAAFGQRSLIQTWSEFVEIILIASAATVGIVLYRLGRNDFHRVKLLSGALIGIIGVSHMVLMFLGLWLPVVPVSLALWAAPVITRLQKINRLQTLSQVDELTQLANRRTFQEHLAQEWQRSLRSHTPLSLIICDVDYFKCYNDTYGHPQGDECLRQVSHAIGNAVRRPDDLAARYGGEEFVILLPNTSSEGAQQVAKDAAENVRALQMEHKSSQVSPFVTISLGVTTIIPQPDISMSTLVDTADLGLYEAKRRGRNQMVVRLPWTVGS</sequence>
<feature type="transmembrane region" description="Helical" evidence="1">
    <location>
        <begin position="369"/>
        <end position="392"/>
    </location>
</feature>
<gene>
    <name evidence="3" type="ORF">HLUCCA11_11580</name>
</gene>
<comment type="caution">
    <text evidence="3">The sequence shown here is derived from an EMBL/GenBank/DDBJ whole genome shotgun (WGS) entry which is preliminary data.</text>
</comment>
<dbReference type="InterPro" id="IPR000160">
    <property type="entry name" value="GGDEF_dom"/>
</dbReference>
<keyword evidence="1" id="KW-1133">Transmembrane helix</keyword>
<dbReference type="Gene3D" id="3.30.70.270">
    <property type="match status" value="1"/>
</dbReference>
<feature type="transmembrane region" description="Helical" evidence="1">
    <location>
        <begin position="340"/>
        <end position="357"/>
    </location>
</feature>
<dbReference type="InterPro" id="IPR029787">
    <property type="entry name" value="Nucleotide_cyclase"/>
</dbReference>
<dbReference type="AlphaFoldDB" id="A0A0P7ZQD9"/>
<dbReference type="GO" id="GO:1902201">
    <property type="term" value="P:negative regulation of bacterial-type flagellum-dependent cell motility"/>
    <property type="evidence" value="ECO:0007669"/>
    <property type="project" value="TreeGrafter"/>
</dbReference>
<name>A0A0P7ZQD9_9CYAN</name>
<keyword evidence="1 3" id="KW-0812">Transmembrane</keyword>
<dbReference type="PROSITE" id="PS50887">
    <property type="entry name" value="GGDEF"/>
    <property type="match status" value="1"/>
</dbReference>
<keyword evidence="1" id="KW-0472">Membrane</keyword>
<dbReference type="FunFam" id="3.30.70.270:FF:000001">
    <property type="entry name" value="Diguanylate cyclase domain protein"/>
    <property type="match status" value="1"/>
</dbReference>
<dbReference type="Proteomes" id="UP000050465">
    <property type="component" value="Unassembled WGS sequence"/>
</dbReference>
<dbReference type="PANTHER" id="PTHR45138:SF9">
    <property type="entry name" value="DIGUANYLATE CYCLASE DGCM-RELATED"/>
    <property type="match status" value="1"/>
</dbReference>
<dbReference type="SMART" id="SM00267">
    <property type="entry name" value="GGDEF"/>
    <property type="match status" value="1"/>
</dbReference>
<dbReference type="NCBIfam" id="TIGR00254">
    <property type="entry name" value="GGDEF"/>
    <property type="match status" value="1"/>
</dbReference>
<dbReference type="InterPro" id="IPR007890">
    <property type="entry name" value="CHASE2"/>
</dbReference>
<dbReference type="STRING" id="1666911.HLUCCA11_11580"/>
<feature type="transmembrane region" description="Helical" evidence="1">
    <location>
        <begin position="29"/>
        <end position="54"/>
    </location>
</feature>
<accession>A0A0P7ZQD9</accession>
<dbReference type="Pfam" id="PF05226">
    <property type="entry name" value="CHASE2"/>
    <property type="match status" value="1"/>
</dbReference>
<dbReference type="SMART" id="SM01080">
    <property type="entry name" value="CHASE2"/>
    <property type="match status" value="1"/>
</dbReference>
<dbReference type="PANTHER" id="PTHR45138">
    <property type="entry name" value="REGULATORY COMPONENTS OF SENSORY TRANSDUCTION SYSTEM"/>
    <property type="match status" value="1"/>
</dbReference>
<dbReference type="InterPro" id="IPR050469">
    <property type="entry name" value="Diguanylate_Cyclase"/>
</dbReference>
<dbReference type="EMBL" id="LJZR01000013">
    <property type="protein sequence ID" value="KPQ35320.1"/>
    <property type="molecule type" value="Genomic_DNA"/>
</dbReference>
<evidence type="ECO:0000256" key="1">
    <source>
        <dbReference type="SAM" id="Phobius"/>
    </source>
</evidence>
<dbReference type="Pfam" id="PF00990">
    <property type="entry name" value="GGDEF"/>
    <property type="match status" value="1"/>
</dbReference>
<protein>
    <submittedName>
        <fullName evidence="3">Putative transmembrane sensor domain</fullName>
    </submittedName>
</protein>
<feature type="domain" description="GGDEF" evidence="2">
    <location>
        <begin position="450"/>
        <end position="587"/>
    </location>
</feature>
<dbReference type="GO" id="GO:0052621">
    <property type="term" value="F:diguanylate cyclase activity"/>
    <property type="evidence" value="ECO:0007669"/>
    <property type="project" value="TreeGrafter"/>
</dbReference>
<organism evidence="3 4">
    <name type="scientific">Phormidesmis priestleyi Ana</name>
    <dbReference type="NCBI Taxonomy" id="1666911"/>
    <lineage>
        <taxon>Bacteria</taxon>
        <taxon>Bacillati</taxon>
        <taxon>Cyanobacteriota</taxon>
        <taxon>Cyanophyceae</taxon>
        <taxon>Leptolyngbyales</taxon>
        <taxon>Leptolyngbyaceae</taxon>
        <taxon>Phormidesmis</taxon>
    </lineage>
</organism>
<dbReference type="InterPro" id="IPR043128">
    <property type="entry name" value="Rev_trsase/Diguanyl_cyclase"/>
</dbReference>
<reference evidence="3 4" key="1">
    <citation type="submission" date="2015-09" db="EMBL/GenBank/DDBJ databases">
        <title>Identification and resolution of microdiversity through metagenomic sequencing of parallel consortia.</title>
        <authorList>
            <person name="Nelson W.C."/>
            <person name="Romine M.F."/>
            <person name="Lindemann S.R."/>
        </authorList>
    </citation>
    <scope>NUCLEOTIDE SEQUENCE [LARGE SCALE GENOMIC DNA]</scope>
    <source>
        <strain evidence="3">Ana</strain>
    </source>
</reference>
<evidence type="ECO:0000313" key="4">
    <source>
        <dbReference type="Proteomes" id="UP000050465"/>
    </source>
</evidence>
<dbReference type="SUPFAM" id="SSF55073">
    <property type="entry name" value="Nucleotide cyclase"/>
    <property type="match status" value="1"/>
</dbReference>
<dbReference type="PATRIC" id="fig|1666911.3.peg.540"/>